<protein>
    <recommendedName>
        <fullName evidence="2">DUF1559 domain-containing protein</fullName>
    </recommendedName>
</protein>
<organism evidence="3 4">
    <name type="scientific">Frigoriglobus tundricola</name>
    <dbReference type="NCBI Taxonomy" id="2774151"/>
    <lineage>
        <taxon>Bacteria</taxon>
        <taxon>Pseudomonadati</taxon>
        <taxon>Planctomycetota</taxon>
        <taxon>Planctomycetia</taxon>
        <taxon>Gemmatales</taxon>
        <taxon>Gemmataceae</taxon>
        <taxon>Frigoriglobus</taxon>
    </lineage>
</organism>
<dbReference type="NCBIfam" id="TIGR04294">
    <property type="entry name" value="pre_pil_HX9DG"/>
    <property type="match status" value="1"/>
</dbReference>
<name>A0A6M5YWL5_9BACT</name>
<dbReference type="RefSeq" id="WP_171473611.1">
    <property type="nucleotide sequence ID" value="NZ_CP053452.2"/>
</dbReference>
<keyword evidence="1" id="KW-0812">Transmembrane</keyword>
<gene>
    <name evidence="3" type="ORF">FTUN_6015</name>
</gene>
<dbReference type="SUPFAM" id="SSF54523">
    <property type="entry name" value="Pili subunits"/>
    <property type="match status" value="1"/>
</dbReference>
<keyword evidence="1" id="KW-1133">Transmembrane helix</keyword>
<dbReference type="Gene3D" id="3.30.700.10">
    <property type="entry name" value="Glycoprotein, Type 4 Pilin"/>
    <property type="match status" value="1"/>
</dbReference>
<sequence>MLRSICRSALCRAGVTLIELIVVIGILSLLIAILLPAIQDVRRAAARVSCQSNMRQIVLALHNYENVHERFPSLPVRDGLKDVNMILQWMTHILPQMEQESLWVQAVTATAADPNPWHNPPHAPFSTVIKSYVCSSDSRLAVPVIDVDGRRAGFTSYVGVGGGQQWDGVLGLPGPGVGPADITDGLSQTVMIGERPPPGDLSAGEWYSNLTPGDGKYSGPDGGIWADNVAPYSANCNGAFRFGPGRLTNTCDRYHFWSLHSGGGNFAFCDGSVHFMTYSAASILPALATRAGGEVVAVPD</sequence>
<dbReference type="InterPro" id="IPR011453">
    <property type="entry name" value="DUF1559"/>
</dbReference>
<dbReference type="PROSITE" id="PS00409">
    <property type="entry name" value="PROKAR_NTER_METHYL"/>
    <property type="match status" value="1"/>
</dbReference>
<feature type="domain" description="DUF1559" evidence="2">
    <location>
        <begin position="39"/>
        <end position="279"/>
    </location>
</feature>
<keyword evidence="4" id="KW-1185">Reference proteome</keyword>
<dbReference type="KEGG" id="ftj:FTUN_6015"/>
<evidence type="ECO:0000313" key="3">
    <source>
        <dbReference type="EMBL" id="QJW98425.1"/>
    </source>
</evidence>
<evidence type="ECO:0000313" key="4">
    <source>
        <dbReference type="Proteomes" id="UP000503447"/>
    </source>
</evidence>
<dbReference type="AlphaFoldDB" id="A0A6M5YWL5"/>
<evidence type="ECO:0000256" key="1">
    <source>
        <dbReference type="SAM" id="Phobius"/>
    </source>
</evidence>
<reference evidence="4" key="1">
    <citation type="submission" date="2020-05" db="EMBL/GenBank/DDBJ databases">
        <title>Frigoriglobus tundricola gen. nov., sp. nov., a psychrotolerant cellulolytic planctomycete of the family Gemmataceae with two divergent copies of 16S rRNA gene.</title>
        <authorList>
            <person name="Kulichevskaya I.S."/>
            <person name="Ivanova A.A."/>
            <person name="Naumoff D.G."/>
            <person name="Beletsky A.V."/>
            <person name="Rijpstra W.I.C."/>
            <person name="Sinninghe Damste J.S."/>
            <person name="Mardanov A.V."/>
            <person name="Ravin N.V."/>
            <person name="Dedysh S.N."/>
        </authorList>
    </citation>
    <scope>NUCLEOTIDE SEQUENCE [LARGE SCALE GENOMIC DNA]</scope>
    <source>
        <strain evidence="4">PL17</strain>
    </source>
</reference>
<dbReference type="PANTHER" id="PTHR30093">
    <property type="entry name" value="GENERAL SECRETION PATHWAY PROTEIN G"/>
    <property type="match status" value="1"/>
</dbReference>
<dbReference type="NCBIfam" id="TIGR02532">
    <property type="entry name" value="IV_pilin_GFxxxE"/>
    <property type="match status" value="1"/>
</dbReference>
<dbReference type="Pfam" id="PF07596">
    <property type="entry name" value="SBP_bac_10"/>
    <property type="match status" value="1"/>
</dbReference>
<dbReference type="InterPro" id="IPR012902">
    <property type="entry name" value="N_methyl_site"/>
</dbReference>
<proteinExistence type="predicted"/>
<dbReference type="InterPro" id="IPR045584">
    <property type="entry name" value="Pilin-like"/>
</dbReference>
<dbReference type="InterPro" id="IPR027558">
    <property type="entry name" value="Pre_pil_HX9DG_C"/>
</dbReference>
<dbReference type="Proteomes" id="UP000503447">
    <property type="component" value="Chromosome"/>
</dbReference>
<dbReference type="PANTHER" id="PTHR30093:SF2">
    <property type="entry name" value="TYPE II SECRETION SYSTEM PROTEIN H"/>
    <property type="match status" value="1"/>
</dbReference>
<evidence type="ECO:0000259" key="2">
    <source>
        <dbReference type="Pfam" id="PF07596"/>
    </source>
</evidence>
<dbReference type="EMBL" id="CP053452">
    <property type="protein sequence ID" value="QJW98425.1"/>
    <property type="molecule type" value="Genomic_DNA"/>
</dbReference>
<feature type="transmembrane region" description="Helical" evidence="1">
    <location>
        <begin position="12"/>
        <end position="35"/>
    </location>
</feature>
<keyword evidence="1" id="KW-0472">Membrane</keyword>
<accession>A0A6M5YWL5</accession>